<dbReference type="InterPro" id="IPR012093">
    <property type="entry name" value="Pirin"/>
</dbReference>
<name>A0A1C7P377_9HYPH</name>
<dbReference type="AlphaFoldDB" id="A0A1C7P377"/>
<reference evidence="6 7" key="1">
    <citation type="journal article" date="2016" name="Syst. Appl. Microbiol.">
        <title>Pararhizobium polonicum sp. nov. isolated from tumors on stone fruit rootstocks.</title>
        <authorList>
            <person name="Pulawska J."/>
            <person name="Kuzmanovic N."/>
            <person name="Willems A."/>
            <person name="Pothier J.F."/>
        </authorList>
    </citation>
    <scope>NUCLEOTIDE SEQUENCE [LARGE SCALE GENOMIC DNA]</scope>
    <source>
        <strain evidence="6 7">F5.1</strain>
    </source>
</reference>
<dbReference type="Proteomes" id="UP000093111">
    <property type="component" value="Unassembled WGS sequence"/>
</dbReference>
<dbReference type="InterPro" id="IPR041602">
    <property type="entry name" value="Quercetinase_C"/>
</dbReference>
<protein>
    <submittedName>
        <fullName evidence="6">Nuclease PIN</fullName>
    </submittedName>
</protein>
<dbReference type="PATRIC" id="fig|1612624.7.peg.3578"/>
<gene>
    <name evidence="6" type="ORF">ADU59_10140</name>
</gene>
<keyword evidence="2" id="KW-0479">Metal-binding</keyword>
<dbReference type="OrthoDB" id="9780903at2"/>
<dbReference type="PANTHER" id="PTHR43212">
    <property type="entry name" value="QUERCETIN 2,3-DIOXYGENASE"/>
    <property type="match status" value="1"/>
</dbReference>
<feature type="domain" description="Pirin N-terminal" evidence="4">
    <location>
        <begin position="61"/>
        <end position="127"/>
    </location>
</feature>
<dbReference type="EMBL" id="LGLV01000006">
    <property type="protein sequence ID" value="OBZ95715.1"/>
    <property type="molecule type" value="Genomic_DNA"/>
</dbReference>
<dbReference type="InterPro" id="IPR011051">
    <property type="entry name" value="RmlC_Cupin_sf"/>
</dbReference>
<feature type="binding site" evidence="2">
    <location>
        <position position="66"/>
    </location>
    <ligand>
        <name>Fe cation</name>
        <dbReference type="ChEBI" id="CHEBI:24875"/>
    </ligand>
</feature>
<dbReference type="Pfam" id="PF02678">
    <property type="entry name" value="Pirin"/>
    <property type="match status" value="1"/>
</dbReference>
<proteinExistence type="inferred from homology"/>
<evidence type="ECO:0000313" key="6">
    <source>
        <dbReference type="EMBL" id="OBZ95715.1"/>
    </source>
</evidence>
<sequence>MTVKATAIRGTGVISPDTHLVRAQGPFQLRRIRPGITLGQWGDAGFGGLGIIDHAQLQPGLVVQMHEHRNDEIISYMRKGRMQHTDSAGRSEVISSDRLMVMNAGYGFSHEEQVVGNDQIEMLQIFVRPEATDMEPGVQFIDLDETARNDQWRLLTGPIGSAAPSFIRQAVYLYDTHLPVGGSIDLPSMAGFDRWLYIFRGAVTVGQQEATTHTALMIGANETTSVTATVESDLVLFLVDRNAPFSRDGTISG</sequence>
<keyword evidence="2" id="KW-0408">Iron</keyword>
<feature type="domain" description="Quercetin 2,3-dioxygenase C-terminal cupin" evidence="5">
    <location>
        <begin position="157"/>
        <end position="237"/>
    </location>
</feature>
<dbReference type="InterPro" id="IPR003829">
    <property type="entry name" value="Pirin_N_dom"/>
</dbReference>
<dbReference type="PANTHER" id="PTHR43212:SF3">
    <property type="entry name" value="QUERCETIN 2,3-DIOXYGENASE"/>
    <property type="match status" value="1"/>
</dbReference>
<feature type="binding site" evidence="2">
    <location>
        <position position="112"/>
    </location>
    <ligand>
        <name>Fe cation</name>
        <dbReference type="ChEBI" id="CHEBI:24875"/>
    </ligand>
</feature>
<evidence type="ECO:0000256" key="2">
    <source>
        <dbReference type="PIRSR" id="PIRSR006232-1"/>
    </source>
</evidence>
<keyword evidence="7" id="KW-1185">Reference proteome</keyword>
<comment type="similarity">
    <text evidence="1 3">Belongs to the pirin family.</text>
</comment>
<dbReference type="Pfam" id="PF17954">
    <property type="entry name" value="Pirin_C_2"/>
    <property type="match status" value="1"/>
</dbReference>
<dbReference type="STRING" id="1612624.ADU59_10140"/>
<comment type="cofactor">
    <cofactor evidence="2">
        <name>Fe cation</name>
        <dbReference type="ChEBI" id="CHEBI:24875"/>
    </cofactor>
    <text evidence="2">Binds 1 Fe cation per subunit.</text>
</comment>
<dbReference type="GO" id="GO:0046872">
    <property type="term" value="F:metal ion binding"/>
    <property type="evidence" value="ECO:0007669"/>
    <property type="project" value="UniProtKB-KW"/>
</dbReference>
<evidence type="ECO:0000259" key="4">
    <source>
        <dbReference type="Pfam" id="PF02678"/>
    </source>
</evidence>
<comment type="caution">
    <text evidence="6">The sequence shown here is derived from an EMBL/GenBank/DDBJ whole genome shotgun (WGS) entry which is preliminary data.</text>
</comment>
<dbReference type="SUPFAM" id="SSF51182">
    <property type="entry name" value="RmlC-like cupins"/>
    <property type="match status" value="1"/>
</dbReference>
<dbReference type="Gene3D" id="2.60.120.10">
    <property type="entry name" value="Jelly Rolls"/>
    <property type="match status" value="2"/>
</dbReference>
<dbReference type="PIRSF" id="PIRSF006232">
    <property type="entry name" value="Pirin"/>
    <property type="match status" value="1"/>
</dbReference>
<evidence type="ECO:0000256" key="1">
    <source>
        <dbReference type="ARBA" id="ARBA00008416"/>
    </source>
</evidence>
<dbReference type="RefSeq" id="WP_068953965.1">
    <property type="nucleotide sequence ID" value="NZ_LGLV01000006.1"/>
</dbReference>
<evidence type="ECO:0000259" key="5">
    <source>
        <dbReference type="Pfam" id="PF17954"/>
    </source>
</evidence>
<feature type="binding site" evidence="2">
    <location>
        <position position="110"/>
    </location>
    <ligand>
        <name>Fe cation</name>
        <dbReference type="ChEBI" id="CHEBI:24875"/>
    </ligand>
</feature>
<accession>A0A1C7P377</accession>
<feature type="binding site" evidence="2">
    <location>
        <position position="68"/>
    </location>
    <ligand>
        <name>Fe cation</name>
        <dbReference type="ChEBI" id="CHEBI:24875"/>
    </ligand>
</feature>
<dbReference type="InterPro" id="IPR014710">
    <property type="entry name" value="RmlC-like_jellyroll"/>
</dbReference>
<organism evidence="6 7">
    <name type="scientific">Pararhizobium polonicum</name>
    <dbReference type="NCBI Taxonomy" id="1612624"/>
    <lineage>
        <taxon>Bacteria</taxon>
        <taxon>Pseudomonadati</taxon>
        <taxon>Pseudomonadota</taxon>
        <taxon>Alphaproteobacteria</taxon>
        <taxon>Hyphomicrobiales</taxon>
        <taxon>Rhizobiaceae</taxon>
        <taxon>Rhizobium/Agrobacterium group</taxon>
        <taxon>Pararhizobium</taxon>
    </lineage>
</organism>
<evidence type="ECO:0000313" key="7">
    <source>
        <dbReference type="Proteomes" id="UP000093111"/>
    </source>
</evidence>
<evidence type="ECO:0000256" key="3">
    <source>
        <dbReference type="RuleBase" id="RU003457"/>
    </source>
</evidence>